<proteinExistence type="predicted"/>
<dbReference type="Proteomes" id="UP000649573">
    <property type="component" value="Unassembled WGS sequence"/>
</dbReference>
<comment type="caution">
    <text evidence="2">The sequence shown here is derived from an EMBL/GenBank/DDBJ whole genome shotgun (WGS) entry which is preliminary data.</text>
</comment>
<dbReference type="SUPFAM" id="SSF55073">
    <property type="entry name" value="Nucleotide cyclase"/>
    <property type="match status" value="1"/>
</dbReference>
<dbReference type="InterPro" id="IPR001054">
    <property type="entry name" value="A/G_cyclase"/>
</dbReference>
<evidence type="ECO:0000259" key="1">
    <source>
        <dbReference type="PROSITE" id="PS50125"/>
    </source>
</evidence>
<reference evidence="3" key="1">
    <citation type="journal article" date="2019" name="Int. J. Syst. Evol. Microbiol.">
        <title>The Global Catalogue of Microorganisms (GCM) 10K type strain sequencing project: providing services to taxonomists for standard genome sequencing and annotation.</title>
        <authorList>
            <consortium name="The Broad Institute Genomics Platform"/>
            <consortium name="The Broad Institute Genome Sequencing Center for Infectious Disease"/>
            <person name="Wu L."/>
            <person name="Ma J."/>
        </authorList>
    </citation>
    <scope>NUCLEOTIDE SEQUENCE [LARGE SCALE GENOMIC DNA]</scope>
    <source>
        <strain evidence="3">JCM 3296</strain>
    </source>
</reference>
<feature type="domain" description="Guanylate cyclase" evidence="1">
    <location>
        <begin position="45"/>
        <end position="177"/>
    </location>
</feature>
<dbReference type="PROSITE" id="PS50125">
    <property type="entry name" value="GUANYLATE_CYCLASE_2"/>
    <property type="match status" value="1"/>
</dbReference>
<dbReference type="Gene3D" id="3.30.70.1230">
    <property type="entry name" value="Nucleotide cyclase"/>
    <property type="match status" value="1"/>
</dbReference>
<evidence type="ECO:0000313" key="2">
    <source>
        <dbReference type="EMBL" id="GGU29126.1"/>
    </source>
</evidence>
<organism evidence="2 3">
    <name type="scientific">Lentzea flava</name>
    <dbReference type="NCBI Taxonomy" id="103732"/>
    <lineage>
        <taxon>Bacteria</taxon>
        <taxon>Bacillati</taxon>
        <taxon>Actinomycetota</taxon>
        <taxon>Actinomycetes</taxon>
        <taxon>Pseudonocardiales</taxon>
        <taxon>Pseudonocardiaceae</taxon>
        <taxon>Lentzea</taxon>
    </lineage>
</organism>
<name>A0ABQ2UF35_9PSEU</name>
<dbReference type="RefSeq" id="WP_189253487.1">
    <property type="nucleotide sequence ID" value="NZ_BMRE01000006.1"/>
</dbReference>
<gene>
    <name evidence="2" type="ORF">GCM10010178_21610</name>
</gene>
<accession>A0ABQ2UF35</accession>
<keyword evidence="3" id="KW-1185">Reference proteome</keyword>
<evidence type="ECO:0000313" key="3">
    <source>
        <dbReference type="Proteomes" id="UP000649573"/>
    </source>
</evidence>
<sequence length="231" mass="25615">MALKDELEGYVQKVLDEQWQRRSGQKVPDPEDLPLSNVAVELDATVLYADLAGSTAMVKKWKDWFSAEIYKSYLYCSARVIRNLGGSITAYDGDRVMAVFIGDGRNSSAAKCALQINYVTQKILVEKFVAKYPNADFSLRQRVGVDASKLFIARTGIRGTNDLVWVGNAANNAAKMAALDPAYPSYVTAVVYEDLIDNVKFGGDPRRNMWTDLGAGDLGYRIYGSAWNWSV</sequence>
<protein>
    <submittedName>
        <fullName evidence="2">Guanylate cyclase</fullName>
    </submittedName>
</protein>
<dbReference type="EMBL" id="BMRE01000006">
    <property type="protein sequence ID" value="GGU29126.1"/>
    <property type="molecule type" value="Genomic_DNA"/>
</dbReference>
<dbReference type="InterPro" id="IPR029787">
    <property type="entry name" value="Nucleotide_cyclase"/>
</dbReference>